<dbReference type="PANTHER" id="PTHR30544">
    <property type="entry name" value="23S RRNA METHYLTRANSFERASE"/>
    <property type="match status" value="1"/>
</dbReference>
<evidence type="ECO:0000313" key="3">
    <source>
        <dbReference type="EMBL" id="KAK2080344.1"/>
    </source>
</evidence>
<dbReference type="GO" id="GO:0070475">
    <property type="term" value="P:rRNA base methylation"/>
    <property type="evidence" value="ECO:0007669"/>
    <property type="project" value="TreeGrafter"/>
</dbReference>
<dbReference type="GO" id="GO:0030488">
    <property type="term" value="P:tRNA methylation"/>
    <property type="evidence" value="ECO:0007669"/>
    <property type="project" value="TreeGrafter"/>
</dbReference>
<dbReference type="Proteomes" id="UP001255856">
    <property type="component" value="Unassembled WGS sequence"/>
</dbReference>
<dbReference type="EMBL" id="JASFZW010000001">
    <property type="protein sequence ID" value="KAK2080344.1"/>
    <property type="molecule type" value="Genomic_DNA"/>
</dbReference>
<accession>A0AAD9IKQ0</accession>
<comment type="cofactor">
    <cofactor evidence="1">
        <name>[4Fe-4S] cluster</name>
        <dbReference type="ChEBI" id="CHEBI:49883"/>
    </cofactor>
</comment>
<reference evidence="3" key="1">
    <citation type="submission" date="2021-01" db="EMBL/GenBank/DDBJ databases">
        <authorList>
            <person name="Eckstrom K.M.E."/>
        </authorList>
    </citation>
    <scope>NUCLEOTIDE SEQUENCE</scope>
    <source>
        <strain evidence="3">UVCC 0001</strain>
    </source>
</reference>
<evidence type="ECO:0000256" key="2">
    <source>
        <dbReference type="ARBA" id="ARBA00022485"/>
    </source>
</evidence>
<dbReference type="Gene3D" id="3.20.20.70">
    <property type="entry name" value="Aldolase class I"/>
    <property type="match status" value="1"/>
</dbReference>
<dbReference type="GO" id="GO:0051539">
    <property type="term" value="F:4 iron, 4 sulfur cluster binding"/>
    <property type="evidence" value="ECO:0007669"/>
    <property type="project" value="UniProtKB-KW"/>
</dbReference>
<comment type="caution">
    <text evidence="3">The sequence shown here is derived from an EMBL/GenBank/DDBJ whole genome shotgun (WGS) entry which is preliminary data.</text>
</comment>
<evidence type="ECO:0000256" key="1">
    <source>
        <dbReference type="ARBA" id="ARBA00001966"/>
    </source>
</evidence>
<keyword evidence="2" id="KW-0408">Iron</keyword>
<keyword evidence="4" id="KW-1185">Reference proteome</keyword>
<dbReference type="InterPro" id="IPR013785">
    <property type="entry name" value="Aldolase_TIM"/>
</dbReference>
<name>A0AAD9IKQ0_PROWI</name>
<keyword evidence="2" id="KW-0411">Iron-sulfur</keyword>
<dbReference type="AlphaFoldDB" id="A0AAD9IKQ0"/>
<keyword evidence="2" id="KW-0004">4Fe-4S</keyword>
<sequence length="111" mass="12568">MLLATHRRISFEYTLLAGVNDRPEHAQQLAALLRGFPDMRSHVNLIPWNAVDEAEFRRPAKRAVEAFQRILEDRGVPATVRISRGLDAAAACGQLRNMYQKQPLDQFTVPS</sequence>
<evidence type="ECO:0000313" key="4">
    <source>
        <dbReference type="Proteomes" id="UP001255856"/>
    </source>
</evidence>
<organism evidence="3 4">
    <name type="scientific">Prototheca wickerhamii</name>
    <dbReference type="NCBI Taxonomy" id="3111"/>
    <lineage>
        <taxon>Eukaryota</taxon>
        <taxon>Viridiplantae</taxon>
        <taxon>Chlorophyta</taxon>
        <taxon>core chlorophytes</taxon>
        <taxon>Trebouxiophyceae</taxon>
        <taxon>Chlorellales</taxon>
        <taxon>Chlorellaceae</taxon>
        <taxon>Prototheca</taxon>
    </lineage>
</organism>
<proteinExistence type="predicted"/>
<dbReference type="PANTHER" id="PTHR30544:SF5">
    <property type="entry name" value="RADICAL SAM CORE DOMAIN-CONTAINING PROTEIN"/>
    <property type="match status" value="1"/>
</dbReference>
<gene>
    <name evidence="3" type="ORF">QBZ16_000197</name>
</gene>
<keyword evidence="2" id="KW-0479">Metal-binding</keyword>
<protein>
    <submittedName>
        <fullName evidence="3">Uncharacterized protein</fullName>
    </submittedName>
</protein>
<dbReference type="InterPro" id="IPR040072">
    <property type="entry name" value="Methyltransferase_A"/>
</dbReference>